<dbReference type="Pfam" id="PF08327">
    <property type="entry name" value="AHSA1"/>
    <property type="match status" value="1"/>
</dbReference>
<sequence>MGIKAPPDKVFAALGTLEGLAGWWTRDTTGHAQPLGRIRFRFCNAAGTELGAFDMEVLTQDPDQAVRWRVKEGPAEWVGTDIEFLLAQQDEFTIVNFAHRHWREEAAFMAHCSMKWATFLLSLREWVETGRGRPSPDDLKIDNWN</sequence>
<name>A0ABY6B6I7_9BURK</name>
<dbReference type="Proteomes" id="UP001064933">
    <property type="component" value="Chromosome"/>
</dbReference>
<dbReference type="CDD" id="cd07814">
    <property type="entry name" value="SRPBCC_CalC_Aha1-like"/>
    <property type="match status" value="1"/>
</dbReference>
<dbReference type="InterPro" id="IPR023393">
    <property type="entry name" value="START-like_dom_sf"/>
</dbReference>
<dbReference type="EMBL" id="CP104562">
    <property type="protein sequence ID" value="UXH79943.1"/>
    <property type="molecule type" value="Genomic_DNA"/>
</dbReference>
<organism evidence="3 4">
    <name type="scientific">Roseateles amylovorans</name>
    <dbReference type="NCBI Taxonomy" id="2978473"/>
    <lineage>
        <taxon>Bacteria</taxon>
        <taxon>Pseudomonadati</taxon>
        <taxon>Pseudomonadota</taxon>
        <taxon>Betaproteobacteria</taxon>
        <taxon>Burkholderiales</taxon>
        <taxon>Sphaerotilaceae</taxon>
        <taxon>Roseateles</taxon>
    </lineage>
</organism>
<dbReference type="Gene3D" id="3.30.530.20">
    <property type="match status" value="1"/>
</dbReference>
<evidence type="ECO:0000313" key="4">
    <source>
        <dbReference type="Proteomes" id="UP001064933"/>
    </source>
</evidence>
<keyword evidence="4" id="KW-1185">Reference proteome</keyword>
<reference evidence="3" key="1">
    <citation type="submission" date="2022-10" db="EMBL/GenBank/DDBJ databases">
        <title>Characterization and whole genome sequencing of a new Roseateles species, isolated from fresh water.</title>
        <authorList>
            <person name="Guliayeva D.Y."/>
            <person name="Akhremchuk A.E."/>
            <person name="Sikolenko M.A."/>
            <person name="Valentovich L.N."/>
            <person name="Sidarenka A.V."/>
        </authorList>
    </citation>
    <scope>NUCLEOTIDE SEQUENCE</scope>
    <source>
        <strain evidence="3">BIM B-1768</strain>
    </source>
</reference>
<gene>
    <name evidence="3" type="ORF">N4261_08720</name>
</gene>
<comment type="similarity">
    <text evidence="1">Belongs to the AHA1 family.</text>
</comment>
<evidence type="ECO:0000313" key="3">
    <source>
        <dbReference type="EMBL" id="UXH79943.1"/>
    </source>
</evidence>
<feature type="domain" description="Activator of Hsp90 ATPase homologue 1/2-like C-terminal" evidence="2">
    <location>
        <begin position="4"/>
        <end position="127"/>
    </location>
</feature>
<evidence type="ECO:0000256" key="1">
    <source>
        <dbReference type="ARBA" id="ARBA00006817"/>
    </source>
</evidence>
<dbReference type="InterPro" id="IPR013538">
    <property type="entry name" value="ASHA1/2-like_C"/>
</dbReference>
<dbReference type="RefSeq" id="WP_261759761.1">
    <property type="nucleotide sequence ID" value="NZ_CP104562.2"/>
</dbReference>
<dbReference type="SUPFAM" id="SSF55961">
    <property type="entry name" value="Bet v1-like"/>
    <property type="match status" value="1"/>
</dbReference>
<proteinExistence type="inferred from homology"/>
<protein>
    <submittedName>
        <fullName evidence="3">SRPBCC domain-containing protein</fullName>
    </submittedName>
</protein>
<evidence type="ECO:0000259" key="2">
    <source>
        <dbReference type="Pfam" id="PF08327"/>
    </source>
</evidence>
<accession>A0ABY6B6I7</accession>